<name>A0A7C9ERA7_OPUST</name>
<keyword evidence="1" id="KW-0812">Transmembrane</keyword>
<sequence>MTLMLEGTLHFLSSTKKLEGSIYLLDIKHWIKERKVSRSLLLLLYIVVSIVTVEDLRFQMRTKHIWKPARLSYLLVPLVVGMIFINLLGCLVLPLTKLISICKLSCLLTCRLFLLCVYFLASLSGLLCGILG</sequence>
<evidence type="ECO:0000256" key="1">
    <source>
        <dbReference type="SAM" id="Phobius"/>
    </source>
</evidence>
<feature type="transmembrane region" description="Helical" evidence="1">
    <location>
        <begin position="73"/>
        <end position="96"/>
    </location>
</feature>
<proteinExistence type="predicted"/>
<accession>A0A7C9ERA7</accession>
<reference evidence="2" key="1">
    <citation type="journal article" date="2013" name="J. Plant Res.">
        <title>Effect of fungi and light on seed germination of three Opuntia species from semiarid lands of central Mexico.</title>
        <authorList>
            <person name="Delgado-Sanchez P."/>
            <person name="Jimenez-Bremont J.F."/>
            <person name="Guerrero-Gonzalez Mde L."/>
            <person name="Flores J."/>
        </authorList>
    </citation>
    <scope>NUCLEOTIDE SEQUENCE</scope>
    <source>
        <tissue evidence="2">Cladode</tissue>
    </source>
</reference>
<reference evidence="2" key="2">
    <citation type="submission" date="2020-07" db="EMBL/GenBank/DDBJ databases">
        <authorList>
            <person name="Vera ALvarez R."/>
            <person name="Arias-Moreno D.M."/>
            <person name="Jimenez-Jacinto V."/>
            <person name="Jimenez-Bremont J.F."/>
            <person name="Swaminathan K."/>
            <person name="Moose S.P."/>
            <person name="Guerrero-Gonzalez M.L."/>
            <person name="Marino-Ramirez L."/>
            <person name="Landsman D."/>
            <person name="Rodriguez-Kessler M."/>
            <person name="Delgado-Sanchez P."/>
        </authorList>
    </citation>
    <scope>NUCLEOTIDE SEQUENCE</scope>
    <source>
        <tissue evidence="2">Cladode</tissue>
    </source>
</reference>
<keyword evidence="1" id="KW-1133">Transmembrane helix</keyword>
<dbReference type="AlphaFoldDB" id="A0A7C9ERA7"/>
<organism evidence="2">
    <name type="scientific">Opuntia streptacantha</name>
    <name type="common">Prickly pear cactus</name>
    <name type="synonym">Opuntia cardona</name>
    <dbReference type="NCBI Taxonomy" id="393608"/>
    <lineage>
        <taxon>Eukaryota</taxon>
        <taxon>Viridiplantae</taxon>
        <taxon>Streptophyta</taxon>
        <taxon>Embryophyta</taxon>
        <taxon>Tracheophyta</taxon>
        <taxon>Spermatophyta</taxon>
        <taxon>Magnoliopsida</taxon>
        <taxon>eudicotyledons</taxon>
        <taxon>Gunneridae</taxon>
        <taxon>Pentapetalae</taxon>
        <taxon>Caryophyllales</taxon>
        <taxon>Cactineae</taxon>
        <taxon>Cactaceae</taxon>
        <taxon>Opuntioideae</taxon>
        <taxon>Opuntia</taxon>
    </lineage>
</organism>
<keyword evidence="1" id="KW-0472">Membrane</keyword>
<dbReference type="EMBL" id="GISG01256608">
    <property type="protein sequence ID" value="MBA4672843.1"/>
    <property type="molecule type" value="Transcribed_RNA"/>
</dbReference>
<protein>
    <submittedName>
        <fullName evidence="2">Uncharacterized protein</fullName>
    </submittedName>
</protein>
<evidence type="ECO:0000313" key="2">
    <source>
        <dbReference type="EMBL" id="MBA4672843.1"/>
    </source>
</evidence>
<feature type="transmembrane region" description="Helical" evidence="1">
    <location>
        <begin position="36"/>
        <end position="53"/>
    </location>
</feature>
<feature type="transmembrane region" description="Helical" evidence="1">
    <location>
        <begin position="108"/>
        <end position="131"/>
    </location>
</feature>